<dbReference type="PIRSF" id="PIRSF000707">
    <property type="entry name" value="Hygromycin-B_kinase"/>
    <property type="match status" value="1"/>
</dbReference>
<dbReference type="Gene3D" id="3.30.200.150">
    <property type="match status" value="1"/>
</dbReference>
<dbReference type="InterPro" id="IPR016259">
    <property type="entry name" value="Hygromycin-B_Kinase"/>
</dbReference>
<dbReference type="InterPro" id="IPR002575">
    <property type="entry name" value="Aminoglycoside_PTrfase"/>
</dbReference>
<dbReference type="RefSeq" id="WP_201376066.1">
    <property type="nucleotide sequence ID" value="NZ_BNJG01000003.1"/>
</dbReference>
<keyword evidence="3" id="KW-1185">Reference proteome</keyword>
<protein>
    <recommendedName>
        <fullName evidence="1">Aminoglycoside phosphotransferase domain-containing protein</fullName>
    </recommendedName>
</protein>
<dbReference type="Proteomes" id="UP000654345">
    <property type="component" value="Unassembled WGS sequence"/>
</dbReference>
<evidence type="ECO:0000313" key="2">
    <source>
        <dbReference type="EMBL" id="GHO59931.1"/>
    </source>
</evidence>
<dbReference type="Gene3D" id="3.90.1200.10">
    <property type="match status" value="1"/>
</dbReference>
<name>A0ABQ3V432_9CHLR</name>
<gene>
    <name evidence="2" type="ORF">KSB_84060</name>
</gene>
<dbReference type="SUPFAM" id="SSF56112">
    <property type="entry name" value="Protein kinase-like (PK-like)"/>
    <property type="match status" value="1"/>
</dbReference>
<reference evidence="2 3" key="1">
    <citation type="journal article" date="2021" name="Int. J. Syst. Evol. Microbiol.">
        <title>Reticulibacter mediterranei gen. nov., sp. nov., within the new family Reticulibacteraceae fam. nov., and Ktedonospora formicarum gen. nov., sp. nov., Ktedonobacter robiniae sp. nov., Dictyobacter formicarum sp. nov. and Dictyobacter arantiisoli sp. nov., belonging to the class Ktedonobacteria.</title>
        <authorList>
            <person name="Yabe S."/>
            <person name="Zheng Y."/>
            <person name="Wang C.M."/>
            <person name="Sakai Y."/>
            <person name="Abe K."/>
            <person name="Yokota A."/>
            <person name="Donadio S."/>
            <person name="Cavaletti L."/>
            <person name="Monciardini P."/>
        </authorList>
    </citation>
    <scope>NUCLEOTIDE SEQUENCE [LARGE SCALE GENOMIC DNA]</scope>
    <source>
        <strain evidence="2 3">SOSP1-30</strain>
    </source>
</reference>
<feature type="domain" description="Aminoglycoside phosphotransferase" evidence="1">
    <location>
        <begin position="41"/>
        <end position="234"/>
    </location>
</feature>
<dbReference type="EMBL" id="BNJG01000003">
    <property type="protein sequence ID" value="GHO59931.1"/>
    <property type="molecule type" value="Genomic_DNA"/>
</dbReference>
<comment type="caution">
    <text evidence="2">The sequence shown here is derived from an EMBL/GenBank/DDBJ whole genome shotgun (WGS) entry which is preliminary data.</text>
</comment>
<evidence type="ECO:0000259" key="1">
    <source>
        <dbReference type="Pfam" id="PF01636"/>
    </source>
</evidence>
<dbReference type="Pfam" id="PF01636">
    <property type="entry name" value="APH"/>
    <property type="match status" value="1"/>
</dbReference>
<sequence>MANHSLALAATDMLTRLTGSREPLKLLYTQPDRAIFLAEEAHIILKVYSDVQVLRRDHEVAQQAASAGLPTPKILNFEAGPPAVFAMRQVIGVPLSSHYPDAAREAGVYLRCLHGLGAQPPFSGGQQHWEEFILWWGNLEIEHARQAGVLDEGQARGLRERFERLRPLLAQRPIGLLHGDLQDEHILLDPQSQKVLAFLDFIDAQPGDPLLDIAVLTLWDHALTAPFLEGYGTIANNAETQHLLAHYRLLRLLGSITWLLNRGFHDLTAKYRIELELAIEA</sequence>
<evidence type="ECO:0000313" key="3">
    <source>
        <dbReference type="Proteomes" id="UP000654345"/>
    </source>
</evidence>
<accession>A0ABQ3V432</accession>
<organism evidence="2 3">
    <name type="scientific">Ktedonobacter robiniae</name>
    <dbReference type="NCBI Taxonomy" id="2778365"/>
    <lineage>
        <taxon>Bacteria</taxon>
        <taxon>Bacillati</taxon>
        <taxon>Chloroflexota</taxon>
        <taxon>Ktedonobacteria</taxon>
        <taxon>Ktedonobacterales</taxon>
        <taxon>Ktedonobacteraceae</taxon>
        <taxon>Ktedonobacter</taxon>
    </lineage>
</organism>
<proteinExistence type="predicted"/>
<dbReference type="InterPro" id="IPR011009">
    <property type="entry name" value="Kinase-like_dom_sf"/>
</dbReference>